<dbReference type="AlphaFoldDB" id="A0A650CEN4"/>
<dbReference type="KEGG" id="soh:D1869_03170"/>
<accession>A0A650CEN4</accession>
<evidence type="ECO:0000313" key="4">
    <source>
        <dbReference type="Proteomes" id="UP000427373"/>
    </source>
</evidence>
<dbReference type="EMBL" id="JACHFY010000002">
    <property type="protein sequence ID" value="MBB5252745.1"/>
    <property type="molecule type" value="Genomic_DNA"/>
</dbReference>
<dbReference type="PANTHER" id="PTHR30388">
    <property type="entry name" value="ALDEHYDE OXIDOREDUCTASE MOLYBDENUM COFACTOR ASSEMBLY PROTEIN"/>
    <property type="match status" value="1"/>
</dbReference>
<name>A0A650CEN4_SULOH</name>
<dbReference type="Gene3D" id="3.40.50.720">
    <property type="entry name" value="NAD(P)-binding Rossmann-like Domain"/>
    <property type="match status" value="1"/>
</dbReference>
<dbReference type="EMBL" id="CP045484">
    <property type="protein sequence ID" value="QGR16313.1"/>
    <property type="molecule type" value="Genomic_DNA"/>
</dbReference>
<reference evidence="2 5" key="2">
    <citation type="submission" date="2020-08" db="EMBL/GenBank/DDBJ databases">
        <title>Genomic Encyclopedia of Type Strains, Phase IV (KMG-IV): sequencing the most valuable type-strain genomes for metagenomic binning, comparative biology and taxonomic classification.</title>
        <authorList>
            <person name="Goeker M."/>
        </authorList>
    </citation>
    <scope>NUCLEOTIDE SEQUENCE [LARGE SCALE GENOMIC DNA]</scope>
    <source>
        <strain evidence="2 5">DSM 12421</strain>
    </source>
</reference>
<evidence type="ECO:0000313" key="2">
    <source>
        <dbReference type="EMBL" id="MBB5252745.1"/>
    </source>
</evidence>
<protein>
    <submittedName>
        <fullName evidence="2">Xanthine dehydrogenase accessory factor</fullName>
    </submittedName>
    <submittedName>
        <fullName evidence="3">XdhC family protein</fullName>
    </submittedName>
</protein>
<dbReference type="Proteomes" id="UP000582213">
    <property type="component" value="Unassembled WGS sequence"/>
</dbReference>
<keyword evidence="4" id="KW-1185">Reference proteome</keyword>
<sequence length="192" mass="21341">MNVVIFASSREADMEEPVFCDRDSVKVDVSKCTGRSISVTPFIARYLKDLGFHVTVIDPFADDTPYEADNVIKGTSFQVPDEIVKDAYVIVATRHVYDTWAIMKSILGGAKEIFVIMSIKRAKVIMKRLLQAGISKEHIKRLRIPAGLDIGAKNEKEIALSIVAEILAVSRNASGRPLSEIKEFSKVVEELE</sequence>
<evidence type="ECO:0000259" key="1">
    <source>
        <dbReference type="Pfam" id="PF13478"/>
    </source>
</evidence>
<dbReference type="OrthoDB" id="33067at2157"/>
<evidence type="ECO:0000313" key="5">
    <source>
        <dbReference type="Proteomes" id="UP000582213"/>
    </source>
</evidence>
<dbReference type="PANTHER" id="PTHR30388:SF6">
    <property type="entry name" value="XANTHINE DEHYDROGENASE SUBUNIT A-RELATED"/>
    <property type="match status" value="1"/>
</dbReference>
<proteinExistence type="predicted"/>
<feature type="domain" description="XdhC Rossmann" evidence="1">
    <location>
        <begin position="39"/>
        <end position="166"/>
    </location>
</feature>
<dbReference type="RefSeq" id="WP_156013872.1">
    <property type="nucleotide sequence ID" value="NZ_CP045484.1"/>
</dbReference>
<reference evidence="3 4" key="1">
    <citation type="submission" date="2019-10" db="EMBL/GenBank/DDBJ databases">
        <title>Genome Sequences from Six Type Strain Members of the Archaeal Family Sulfolobaceae: Acidianus ambivalens, Acidianus infernus, Metallosphaera prunae, Stygiolobus azoricus, Sulfolobus metallicus, and Sulfurisphaera ohwakuensis.</title>
        <authorList>
            <person name="Counts J.A."/>
            <person name="Kelly R.M."/>
        </authorList>
    </citation>
    <scope>NUCLEOTIDE SEQUENCE [LARGE SCALE GENOMIC DNA]</scope>
    <source>
        <strain evidence="3 4">TA-1</strain>
    </source>
</reference>
<dbReference type="Pfam" id="PF13478">
    <property type="entry name" value="XdhC_C"/>
    <property type="match status" value="1"/>
</dbReference>
<dbReference type="Proteomes" id="UP000427373">
    <property type="component" value="Chromosome"/>
</dbReference>
<dbReference type="GeneID" id="42800214"/>
<organism evidence="3 4">
    <name type="scientific">Sulfurisphaera ohwakuensis</name>
    <dbReference type="NCBI Taxonomy" id="69656"/>
    <lineage>
        <taxon>Archaea</taxon>
        <taxon>Thermoproteota</taxon>
        <taxon>Thermoprotei</taxon>
        <taxon>Sulfolobales</taxon>
        <taxon>Sulfolobaceae</taxon>
        <taxon>Sulfurisphaera</taxon>
    </lineage>
</organism>
<evidence type="ECO:0000313" key="3">
    <source>
        <dbReference type="EMBL" id="QGR16313.1"/>
    </source>
</evidence>
<dbReference type="InterPro" id="IPR052698">
    <property type="entry name" value="MoCofactor_Util/Proc"/>
</dbReference>
<dbReference type="InterPro" id="IPR027051">
    <property type="entry name" value="XdhC_Rossmann_dom"/>
</dbReference>
<gene>
    <name evidence="3" type="ORF">D1869_03170</name>
    <name evidence="2" type="ORF">HNQ62_000478</name>
</gene>